<protein>
    <submittedName>
        <fullName evidence="1">Uncharacterized protein</fullName>
    </submittedName>
</protein>
<dbReference type="EMBL" id="JAEQMY010000073">
    <property type="protein sequence ID" value="MBL0407311.1"/>
    <property type="molecule type" value="Genomic_DNA"/>
</dbReference>
<evidence type="ECO:0000313" key="2">
    <source>
        <dbReference type="Proteomes" id="UP000605848"/>
    </source>
</evidence>
<dbReference type="RefSeq" id="WP_202064422.1">
    <property type="nucleotide sequence ID" value="NZ_JAEQMY010000073.1"/>
</dbReference>
<sequence length="218" mass="23491">MRGEKTYFDALRSLLGREPRDAERQRAIRIINALGLDETDDLAKAMMLMGFVEALLERIPRQVKDAAKVSTDRVKETADRVIEASVAEAQAKLADSVASVAEKVAKDVAGRAKWQAAAMAATVVAALIGGFSYTAYGLGLKAGHVDALTELKNAEVAAAWVNTEEGRNAKRLADVTRISAFLECTLPGFKIVQDANGRRGCFPDKSAPNVQGWFVPAE</sequence>
<organism evidence="1 2">
    <name type="scientific">Microvirga aerilata</name>
    <dbReference type="NCBI Taxonomy" id="670292"/>
    <lineage>
        <taxon>Bacteria</taxon>
        <taxon>Pseudomonadati</taxon>
        <taxon>Pseudomonadota</taxon>
        <taxon>Alphaproteobacteria</taxon>
        <taxon>Hyphomicrobiales</taxon>
        <taxon>Methylobacteriaceae</taxon>
        <taxon>Microvirga</taxon>
    </lineage>
</organism>
<reference evidence="1" key="1">
    <citation type="submission" date="2021-01" db="EMBL/GenBank/DDBJ databases">
        <title>Microvirga sp.</title>
        <authorList>
            <person name="Kim M.K."/>
        </authorList>
    </citation>
    <scope>NUCLEOTIDE SEQUENCE</scope>
    <source>
        <strain evidence="1">5420S-16</strain>
    </source>
</reference>
<keyword evidence="2" id="KW-1185">Reference proteome</keyword>
<dbReference type="Pfam" id="PF20538">
    <property type="entry name" value="DUF6753"/>
    <property type="match status" value="1"/>
</dbReference>
<comment type="caution">
    <text evidence="1">The sequence shown here is derived from an EMBL/GenBank/DDBJ whole genome shotgun (WGS) entry which is preliminary data.</text>
</comment>
<evidence type="ECO:0000313" key="1">
    <source>
        <dbReference type="EMBL" id="MBL0407311.1"/>
    </source>
</evidence>
<dbReference type="Proteomes" id="UP000605848">
    <property type="component" value="Unassembled WGS sequence"/>
</dbReference>
<gene>
    <name evidence="1" type="ORF">JKG68_25635</name>
</gene>
<accession>A0A937D1R1</accession>
<dbReference type="AlphaFoldDB" id="A0A937D1R1"/>
<dbReference type="InterPro" id="IPR046641">
    <property type="entry name" value="DUF6753"/>
</dbReference>
<name>A0A937D1R1_9HYPH</name>
<proteinExistence type="predicted"/>